<gene>
    <name evidence="6" type="primary">LCB4</name>
    <name evidence="6" type="ORF">MCUN1_003869</name>
</gene>
<dbReference type="SUPFAM" id="SSF111331">
    <property type="entry name" value="NAD kinase/diacylglycerol kinase-like"/>
    <property type="match status" value="1"/>
</dbReference>
<keyword evidence="2" id="KW-0547">Nucleotide-binding</keyword>
<dbReference type="Pfam" id="PF00781">
    <property type="entry name" value="DAGK_cat"/>
    <property type="match status" value="1"/>
</dbReference>
<dbReference type="Gene3D" id="2.60.200.40">
    <property type="match status" value="1"/>
</dbReference>
<dbReference type="GO" id="GO:0008481">
    <property type="term" value="F:sphingosine kinase activity"/>
    <property type="evidence" value="ECO:0007669"/>
    <property type="project" value="UniProtKB-EC"/>
</dbReference>
<dbReference type="Pfam" id="PF19279">
    <property type="entry name" value="YegS_C"/>
    <property type="match status" value="1"/>
</dbReference>
<dbReference type="GO" id="GO:0016020">
    <property type="term" value="C:membrane"/>
    <property type="evidence" value="ECO:0007669"/>
    <property type="project" value="TreeGrafter"/>
</dbReference>
<dbReference type="GO" id="GO:0005737">
    <property type="term" value="C:cytoplasm"/>
    <property type="evidence" value="ECO:0007669"/>
    <property type="project" value="TreeGrafter"/>
</dbReference>
<keyword evidence="1 6" id="KW-0808">Transferase</keyword>
<keyword evidence="7" id="KW-1185">Reference proteome</keyword>
<dbReference type="PANTHER" id="PTHR12358">
    <property type="entry name" value="SPHINGOSINE KINASE"/>
    <property type="match status" value="1"/>
</dbReference>
<dbReference type="GO" id="GO:0005524">
    <property type="term" value="F:ATP binding"/>
    <property type="evidence" value="ECO:0007669"/>
    <property type="project" value="UniProtKB-KW"/>
</dbReference>
<dbReference type="PANTHER" id="PTHR12358:SF31">
    <property type="entry name" value="ACYLGLYCEROL KINASE, MITOCHONDRIAL"/>
    <property type="match status" value="1"/>
</dbReference>
<dbReference type="InterPro" id="IPR001206">
    <property type="entry name" value="Diacylglycerol_kinase_cat_dom"/>
</dbReference>
<keyword evidence="4" id="KW-0067">ATP-binding</keyword>
<evidence type="ECO:0000313" key="6">
    <source>
        <dbReference type="EMBL" id="WFD36977.1"/>
    </source>
</evidence>
<dbReference type="EC" id="2.7.1.91" evidence="6"/>
<evidence type="ECO:0000313" key="7">
    <source>
        <dbReference type="Proteomes" id="UP001219933"/>
    </source>
</evidence>
<dbReference type="SMART" id="SM00046">
    <property type="entry name" value="DAGKc"/>
    <property type="match status" value="1"/>
</dbReference>
<dbReference type="Proteomes" id="UP001219933">
    <property type="component" value="Chromosome 6"/>
</dbReference>
<dbReference type="GO" id="GO:0046512">
    <property type="term" value="P:sphingosine biosynthetic process"/>
    <property type="evidence" value="ECO:0007669"/>
    <property type="project" value="TreeGrafter"/>
</dbReference>
<organism evidence="6 7">
    <name type="scientific">Malassezia cuniculi</name>
    <dbReference type="NCBI Taxonomy" id="948313"/>
    <lineage>
        <taxon>Eukaryota</taxon>
        <taxon>Fungi</taxon>
        <taxon>Dikarya</taxon>
        <taxon>Basidiomycota</taxon>
        <taxon>Ustilaginomycotina</taxon>
        <taxon>Malasseziomycetes</taxon>
        <taxon>Malasseziales</taxon>
        <taxon>Malasseziaceae</taxon>
        <taxon>Malassezia</taxon>
    </lineage>
</organism>
<protein>
    <submittedName>
        <fullName evidence="6">Sphingosine kinase</fullName>
        <ecNumber evidence="6">2.7.1.91</ecNumber>
    </submittedName>
</protein>
<reference evidence="6" key="1">
    <citation type="submission" date="2023-03" db="EMBL/GenBank/DDBJ databases">
        <title>Mating type loci evolution in Malassezia.</title>
        <authorList>
            <person name="Coelho M.A."/>
        </authorList>
    </citation>
    <scope>NUCLEOTIDE SEQUENCE</scope>
    <source>
        <strain evidence="6">CBS 11721</strain>
    </source>
</reference>
<evidence type="ECO:0000256" key="4">
    <source>
        <dbReference type="ARBA" id="ARBA00022840"/>
    </source>
</evidence>
<dbReference type="InterPro" id="IPR016064">
    <property type="entry name" value="NAD/diacylglycerol_kinase_sf"/>
</dbReference>
<proteinExistence type="predicted"/>
<evidence type="ECO:0000259" key="5">
    <source>
        <dbReference type="PROSITE" id="PS50146"/>
    </source>
</evidence>
<dbReference type="Gene3D" id="3.40.50.10330">
    <property type="entry name" value="Probable inorganic polyphosphate/atp-NAD kinase, domain 1"/>
    <property type="match status" value="1"/>
</dbReference>
<evidence type="ECO:0000256" key="1">
    <source>
        <dbReference type="ARBA" id="ARBA00022679"/>
    </source>
</evidence>
<dbReference type="AlphaFoldDB" id="A0AAF0EYA9"/>
<dbReference type="EMBL" id="CP119882">
    <property type="protein sequence ID" value="WFD36977.1"/>
    <property type="molecule type" value="Genomic_DNA"/>
</dbReference>
<dbReference type="InterPro" id="IPR050187">
    <property type="entry name" value="Lipid_Phosphate_FormReg"/>
</dbReference>
<keyword evidence="3 6" id="KW-0418">Kinase</keyword>
<feature type="domain" description="DAGKc" evidence="5">
    <location>
        <begin position="116"/>
        <end position="257"/>
    </location>
</feature>
<name>A0AAF0EYA9_9BASI</name>
<evidence type="ECO:0000256" key="2">
    <source>
        <dbReference type="ARBA" id="ARBA00022741"/>
    </source>
</evidence>
<dbReference type="InterPro" id="IPR017438">
    <property type="entry name" value="ATP-NAD_kinase_N"/>
</dbReference>
<accession>A0AAF0EYA9</accession>
<evidence type="ECO:0000256" key="3">
    <source>
        <dbReference type="ARBA" id="ARBA00022777"/>
    </source>
</evidence>
<dbReference type="InterPro" id="IPR045540">
    <property type="entry name" value="YegS/DAGK_C"/>
</dbReference>
<sequence>MHIAALVDGKTVRLECGPRLKIDGRLSVPSELVLDCTVEGAVLTIKALAPHGGIFSCMLRDKTRKVTDEQWRNRTGCSLLKSLELVTVRAHVAQDDAAAAAAFRDTLLKHAYPGGQRRRRILVVCNPIGGRGQGSEQLESHVVPLLEAAGCTVDVRKTERRLHARDIGLELDVSRFDAAICVGGDGTMHELVNGIASREDAVEALRLPLVPVPCGSGNGLYVSLFGVAPGFSVPLACLAAVKGRDKPHEMCVVTQPKALFREWDSMIYRTMGTGANGQEYVQYYSFLSQAIGLMADIDLGTEDWRFIGDLRFSIGYVFGAVRNLPCLIDIDVYIGDAGSVDLQQMSTAPRGGGPIGHPQLRHGSVVDEIERATDLDLDSPHPVPNAWQRVAVQTSSLYAGKLPFVARTLMAFPYASSGDGAVDVVIQKSDSSVIGKLGAVAAGEDGKHIFDPTIRYFKAEAVRITPNMSHKGSHYLSVDGEMVPYGPIQVEACPLCVHLLTLDDDASGGIGTYARPEPRGG</sequence>
<dbReference type="PROSITE" id="PS50146">
    <property type="entry name" value="DAGK"/>
    <property type="match status" value="1"/>
</dbReference>